<dbReference type="Gene3D" id="3.10.580.10">
    <property type="entry name" value="CBS-domain"/>
    <property type="match status" value="1"/>
</dbReference>
<evidence type="ECO:0000256" key="8">
    <source>
        <dbReference type="SAM" id="Phobius"/>
    </source>
</evidence>
<feature type="region of interest" description="Disordered" evidence="7">
    <location>
        <begin position="411"/>
        <end position="439"/>
    </location>
</feature>
<feature type="transmembrane region" description="Helical" evidence="8">
    <location>
        <begin position="170"/>
        <end position="189"/>
    </location>
</feature>
<feature type="transmembrane region" description="Helical" evidence="8">
    <location>
        <begin position="64"/>
        <end position="87"/>
    </location>
</feature>
<dbReference type="STRING" id="71717.A0A4Y7T515"/>
<dbReference type="PANTHER" id="PTHR12064:SF97">
    <property type="entry name" value="METAL TRANSPORTER CNNM-5"/>
    <property type="match status" value="1"/>
</dbReference>
<organism evidence="11 12">
    <name type="scientific">Coprinellus micaceus</name>
    <name type="common">Glistening ink-cap mushroom</name>
    <name type="synonym">Coprinus micaceus</name>
    <dbReference type="NCBI Taxonomy" id="71717"/>
    <lineage>
        <taxon>Eukaryota</taxon>
        <taxon>Fungi</taxon>
        <taxon>Dikarya</taxon>
        <taxon>Basidiomycota</taxon>
        <taxon>Agaricomycotina</taxon>
        <taxon>Agaricomycetes</taxon>
        <taxon>Agaricomycetidae</taxon>
        <taxon>Agaricales</taxon>
        <taxon>Agaricineae</taxon>
        <taxon>Psathyrellaceae</taxon>
        <taxon>Coprinellus</taxon>
    </lineage>
</organism>
<dbReference type="GO" id="GO:0010960">
    <property type="term" value="P:magnesium ion homeostasis"/>
    <property type="evidence" value="ECO:0007669"/>
    <property type="project" value="InterPro"/>
</dbReference>
<dbReference type="GO" id="GO:0030026">
    <property type="term" value="P:intracellular manganese ion homeostasis"/>
    <property type="evidence" value="ECO:0007669"/>
    <property type="project" value="TreeGrafter"/>
</dbReference>
<evidence type="ECO:0000256" key="6">
    <source>
        <dbReference type="PROSITE-ProRule" id="PRU01193"/>
    </source>
</evidence>
<dbReference type="OrthoDB" id="5353557at2759"/>
<evidence type="ECO:0000256" key="2">
    <source>
        <dbReference type="ARBA" id="ARBA00022692"/>
    </source>
</evidence>
<keyword evidence="9" id="KW-0732">Signal</keyword>
<evidence type="ECO:0000256" key="9">
    <source>
        <dbReference type="SAM" id="SignalP"/>
    </source>
</evidence>
<feature type="chain" id="PRO_5021467569" evidence="9">
    <location>
        <begin position="22"/>
        <end position="479"/>
    </location>
</feature>
<dbReference type="InterPro" id="IPR045095">
    <property type="entry name" value="ACDP"/>
</dbReference>
<name>A0A4Y7T515_COPMI</name>
<evidence type="ECO:0000259" key="10">
    <source>
        <dbReference type="PROSITE" id="PS51846"/>
    </source>
</evidence>
<feature type="domain" description="CNNM transmembrane" evidence="10">
    <location>
        <begin position="56"/>
        <end position="235"/>
    </location>
</feature>
<dbReference type="EMBL" id="QPFP01000028">
    <property type="protein sequence ID" value="TEB29225.1"/>
    <property type="molecule type" value="Genomic_DNA"/>
</dbReference>
<proteinExistence type="predicted"/>
<dbReference type="Proteomes" id="UP000298030">
    <property type="component" value="Unassembled WGS sequence"/>
</dbReference>
<dbReference type="Pfam" id="PF01595">
    <property type="entry name" value="CNNM"/>
    <property type="match status" value="2"/>
</dbReference>
<keyword evidence="5 6" id="KW-0472">Membrane</keyword>
<dbReference type="SUPFAM" id="SSF54631">
    <property type="entry name" value="CBS-domain pair"/>
    <property type="match status" value="1"/>
</dbReference>
<keyword evidence="2 6" id="KW-0812">Transmembrane</keyword>
<evidence type="ECO:0000256" key="1">
    <source>
        <dbReference type="ARBA" id="ARBA00004141"/>
    </source>
</evidence>
<dbReference type="FunFam" id="3.10.580.10:FF:000006">
    <property type="entry name" value="DUF21 and CBS domain protein"/>
    <property type="match status" value="1"/>
</dbReference>
<protein>
    <submittedName>
        <fullName evidence="11">DUF21-domain-containing protein</fullName>
    </submittedName>
</protein>
<dbReference type="InterPro" id="IPR002550">
    <property type="entry name" value="CNNM"/>
</dbReference>
<dbReference type="GO" id="GO:0016020">
    <property type="term" value="C:membrane"/>
    <property type="evidence" value="ECO:0007669"/>
    <property type="project" value="UniProtKB-SubCell"/>
</dbReference>
<keyword evidence="12" id="KW-1185">Reference proteome</keyword>
<keyword evidence="3" id="KW-0677">Repeat</keyword>
<evidence type="ECO:0000313" key="11">
    <source>
        <dbReference type="EMBL" id="TEB29225.1"/>
    </source>
</evidence>
<dbReference type="InterPro" id="IPR046342">
    <property type="entry name" value="CBS_dom_sf"/>
</dbReference>
<comment type="subcellular location">
    <subcellularLocation>
        <location evidence="1">Membrane</location>
        <topology evidence="1">Multi-pass membrane protein</topology>
    </subcellularLocation>
</comment>
<accession>A0A4Y7T515</accession>
<comment type="caution">
    <text evidence="11">The sequence shown here is derived from an EMBL/GenBank/DDBJ whole genome shotgun (WGS) entry which is preliminary data.</text>
</comment>
<keyword evidence="4 6" id="KW-1133">Transmembrane helix</keyword>
<dbReference type="PROSITE" id="PS51846">
    <property type="entry name" value="CNNM"/>
    <property type="match status" value="1"/>
</dbReference>
<reference evidence="11 12" key="1">
    <citation type="journal article" date="2019" name="Nat. Ecol. Evol.">
        <title>Megaphylogeny resolves global patterns of mushroom evolution.</title>
        <authorList>
            <person name="Varga T."/>
            <person name="Krizsan K."/>
            <person name="Foldi C."/>
            <person name="Dima B."/>
            <person name="Sanchez-Garcia M."/>
            <person name="Sanchez-Ramirez S."/>
            <person name="Szollosi G.J."/>
            <person name="Szarkandi J.G."/>
            <person name="Papp V."/>
            <person name="Albert L."/>
            <person name="Andreopoulos W."/>
            <person name="Angelini C."/>
            <person name="Antonin V."/>
            <person name="Barry K.W."/>
            <person name="Bougher N.L."/>
            <person name="Buchanan P."/>
            <person name="Buyck B."/>
            <person name="Bense V."/>
            <person name="Catcheside P."/>
            <person name="Chovatia M."/>
            <person name="Cooper J."/>
            <person name="Damon W."/>
            <person name="Desjardin D."/>
            <person name="Finy P."/>
            <person name="Geml J."/>
            <person name="Haridas S."/>
            <person name="Hughes K."/>
            <person name="Justo A."/>
            <person name="Karasinski D."/>
            <person name="Kautmanova I."/>
            <person name="Kiss B."/>
            <person name="Kocsube S."/>
            <person name="Kotiranta H."/>
            <person name="LaButti K.M."/>
            <person name="Lechner B.E."/>
            <person name="Liimatainen K."/>
            <person name="Lipzen A."/>
            <person name="Lukacs Z."/>
            <person name="Mihaltcheva S."/>
            <person name="Morgado L.N."/>
            <person name="Niskanen T."/>
            <person name="Noordeloos M.E."/>
            <person name="Ohm R.A."/>
            <person name="Ortiz-Santana B."/>
            <person name="Ovrebo C."/>
            <person name="Racz N."/>
            <person name="Riley R."/>
            <person name="Savchenko A."/>
            <person name="Shiryaev A."/>
            <person name="Soop K."/>
            <person name="Spirin V."/>
            <person name="Szebenyi C."/>
            <person name="Tomsovsky M."/>
            <person name="Tulloss R.E."/>
            <person name="Uehling J."/>
            <person name="Grigoriev I.V."/>
            <person name="Vagvolgyi C."/>
            <person name="Papp T."/>
            <person name="Martin F.M."/>
            <person name="Miettinen O."/>
            <person name="Hibbett D.S."/>
            <person name="Nagy L.G."/>
        </authorList>
    </citation>
    <scope>NUCLEOTIDE SEQUENCE [LARGE SCALE GENOMIC DNA]</scope>
    <source>
        <strain evidence="11 12">FP101781</strain>
    </source>
</reference>
<evidence type="ECO:0000256" key="5">
    <source>
        <dbReference type="ARBA" id="ARBA00023136"/>
    </source>
</evidence>
<gene>
    <name evidence="11" type="ORF">FA13DRAFT_1690084</name>
</gene>
<evidence type="ECO:0000256" key="4">
    <source>
        <dbReference type="ARBA" id="ARBA00022989"/>
    </source>
</evidence>
<dbReference type="PANTHER" id="PTHR12064">
    <property type="entry name" value="METAL TRANSPORTER CNNM"/>
    <property type="match status" value="1"/>
</dbReference>
<dbReference type="GO" id="GO:0005737">
    <property type="term" value="C:cytoplasm"/>
    <property type="evidence" value="ECO:0007669"/>
    <property type="project" value="TreeGrafter"/>
</dbReference>
<sequence length="479" mass="52429">MMRSRLASALYLSIRASIALATPFFKTQQQKRNVLSNWNTMSMIPPPEGEEPAAPGSSEFYEKLAVSAVLVLVGGVFAGLTLGLMGLDELHLRVLAASSDDPVEKRNAVKVLRLLGKGRHWVLVVLLLGNVIVNESLPIFLDSALGGGFGCCRNCNDGYRIIPQALSVRYGLAIGAACAPLVLGMMYLFSPIAYPIAKLLDWLLGKNETNTYKKAELKSFLQFHRTGEEPLRDDEITILNGVLELNTKDVQEIMTPLKDTVILSADTVLDHKAVDKILLSGYSRFPVHEAGNPSAFIGTLLIKKLLTYDPSKALPVSSFPLTILPEALPTINCFQALDYFQTGRAHLLLISNTPGKSGGALGVITLEDIIEEIISEEIVDETDRYEDNRSKRRAKRATTATIMRGIVERERRRADSVDRTGPASERTPLLAGGSRPTSRAGSLLVEGAAIVEDAQDGFEESGVWEYSGAGFEWEWREVE</sequence>
<evidence type="ECO:0000313" key="12">
    <source>
        <dbReference type="Proteomes" id="UP000298030"/>
    </source>
</evidence>
<dbReference type="AlphaFoldDB" id="A0A4Y7T515"/>
<evidence type="ECO:0000256" key="7">
    <source>
        <dbReference type="SAM" id="MobiDB-lite"/>
    </source>
</evidence>
<feature type="signal peptide" evidence="9">
    <location>
        <begin position="1"/>
        <end position="21"/>
    </location>
</feature>
<evidence type="ECO:0000256" key="3">
    <source>
        <dbReference type="ARBA" id="ARBA00022737"/>
    </source>
</evidence>